<protein>
    <recommendedName>
        <fullName evidence="1">DUF7669 domain-containing protein</fullName>
    </recommendedName>
</protein>
<accession>A0A1M6LL00</accession>
<evidence type="ECO:0000313" key="3">
    <source>
        <dbReference type="Proteomes" id="UP000184016"/>
    </source>
</evidence>
<dbReference type="Proteomes" id="UP000184016">
    <property type="component" value="Unassembled WGS sequence"/>
</dbReference>
<name>A0A1M6LL00_9BACL</name>
<dbReference type="Pfam" id="PF24706">
    <property type="entry name" value="DUF7669"/>
    <property type="match status" value="1"/>
</dbReference>
<evidence type="ECO:0000259" key="1">
    <source>
        <dbReference type="Pfam" id="PF24706"/>
    </source>
</evidence>
<proteinExistence type="predicted"/>
<dbReference type="EMBL" id="FRAF01000003">
    <property type="protein sequence ID" value="SHJ71867.1"/>
    <property type="molecule type" value="Genomic_DNA"/>
</dbReference>
<organism evidence="2 3">
    <name type="scientific">Alicyclobacillus tolerans</name>
    <dbReference type="NCBI Taxonomy" id="90970"/>
    <lineage>
        <taxon>Bacteria</taxon>
        <taxon>Bacillati</taxon>
        <taxon>Bacillota</taxon>
        <taxon>Bacilli</taxon>
        <taxon>Bacillales</taxon>
        <taxon>Alicyclobacillaceae</taxon>
        <taxon>Alicyclobacillus</taxon>
    </lineage>
</organism>
<dbReference type="STRING" id="1830138.SAMN05443507_1035"/>
<keyword evidence="3" id="KW-1185">Reference proteome</keyword>
<gene>
    <name evidence="2" type="ORF">SAMN05443507_1035</name>
</gene>
<evidence type="ECO:0000313" key="2">
    <source>
        <dbReference type="EMBL" id="SHJ71867.1"/>
    </source>
</evidence>
<dbReference type="AlphaFoldDB" id="A0A1M6LL00"/>
<dbReference type="RefSeq" id="WP_072872928.1">
    <property type="nucleotide sequence ID" value="NZ_FRAF01000003.1"/>
</dbReference>
<feature type="domain" description="DUF7669" evidence="1">
    <location>
        <begin position="16"/>
        <end position="74"/>
    </location>
</feature>
<reference evidence="3" key="1">
    <citation type="submission" date="2016-11" db="EMBL/GenBank/DDBJ databases">
        <authorList>
            <person name="Varghese N."/>
            <person name="Submissions S."/>
        </authorList>
    </citation>
    <scope>NUCLEOTIDE SEQUENCE [LARGE SCALE GENOMIC DNA]</scope>
    <source>
        <strain evidence="3">USBA-503</strain>
    </source>
</reference>
<sequence>MVISKENAEHYSWGAERHKSFHGSRVVDYMKAMKTTYPESTIRTHVTSLCCVNAPNHHATVFSDFERMDRGVYRIHKLKG</sequence>
<dbReference type="InterPro" id="IPR056086">
    <property type="entry name" value="DUF7669"/>
</dbReference>